<dbReference type="EMBL" id="KZ819283">
    <property type="protein sequence ID" value="PWO01109.1"/>
    <property type="molecule type" value="Genomic_DNA"/>
</dbReference>
<feature type="region of interest" description="Disordered" evidence="1">
    <location>
        <begin position="1"/>
        <end position="28"/>
    </location>
</feature>
<dbReference type="Pfam" id="PF10607">
    <property type="entry name" value="CTLH"/>
    <property type="match status" value="1"/>
</dbReference>
<dbReference type="PANTHER" id="PTHR12864">
    <property type="entry name" value="RAN BINDING PROTEIN 9-RELATED"/>
    <property type="match status" value="1"/>
</dbReference>
<evidence type="ECO:0000313" key="4">
    <source>
        <dbReference type="Proteomes" id="UP000245946"/>
    </source>
</evidence>
<feature type="compositionally biased region" description="Low complexity" evidence="1">
    <location>
        <begin position="220"/>
        <end position="241"/>
    </location>
</feature>
<feature type="region of interest" description="Disordered" evidence="1">
    <location>
        <begin position="71"/>
        <end position="113"/>
    </location>
</feature>
<feature type="region of interest" description="Disordered" evidence="1">
    <location>
        <begin position="210"/>
        <end position="256"/>
    </location>
</feature>
<gene>
    <name evidence="3" type="ORF">FA09DRAFT_327075</name>
</gene>
<dbReference type="OrthoDB" id="8048523at2759"/>
<name>A0A316ZJ23_9BASI</name>
<feature type="domain" description="CRA" evidence="2">
    <location>
        <begin position="259"/>
        <end position="359"/>
    </location>
</feature>
<evidence type="ECO:0000259" key="2">
    <source>
        <dbReference type="SMART" id="SM00757"/>
    </source>
</evidence>
<dbReference type="InterPro" id="IPR050618">
    <property type="entry name" value="Ubq-SigPath_Reg"/>
</dbReference>
<organism evidence="3 4">
    <name type="scientific">Tilletiopsis washingtonensis</name>
    <dbReference type="NCBI Taxonomy" id="58919"/>
    <lineage>
        <taxon>Eukaryota</taxon>
        <taxon>Fungi</taxon>
        <taxon>Dikarya</taxon>
        <taxon>Basidiomycota</taxon>
        <taxon>Ustilaginomycotina</taxon>
        <taxon>Exobasidiomycetes</taxon>
        <taxon>Entylomatales</taxon>
        <taxon>Entylomatales incertae sedis</taxon>
        <taxon>Tilletiopsis</taxon>
    </lineage>
</organism>
<dbReference type="STRING" id="58919.A0A316ZJ23"/>
<dbReference type="PROSITE" id="PS50896">
    <property type="entry name" value="LISH"/>
    <property type="match status" value="1"/>
</dbReference>
<keyword evidence="4" id="KW-1185">Reference proteome</keyword>
<evidence type="ECO:0000313" key="3">
    <source>
        <dbReference type="EMBL" id="PWO01109.1"/>
    </source>
</evidence>
<dbReference type="InterPro" id="IPR024964">
    <property type="entry name" value="CTLH/CRA"/>
</dbReference>
<dbReference type="InterPro" id="IPR013144">
    <property type="entry name" value="CRA_dom"/>
</dbReference>
<dbReference type="RefSeq" id="XP_025601387.1">
    <property type="nucleotide sequence ID" value="XM_025741263.1"/>
</dbReference>
<feature type="compositionally biased region" description="Basic and acidic residues" evidence="1">
    <location>
        <begin position="242"/>
        <end position="256"/>
    </location>
</feature>
<sequence length="417" mass="44149">MPPQASTSHSQAAATAGPSSPSSSHSSPAALRHLVLDYLTHAGYKGTALALARDGARGDDEVQALQMGMAAKSGDSAMAPPLSQGAADKDEDEEMDGAGAAAESKGNGNGKAISATEGVSVGELSAREIEQMGWRSEIRSLILHGDIYASLALLDAHFPSVLDPSFHYYDPPGETSVSPRMAVPAYASSLDPAHLALNLQIQAFIESVRNSSHPGDASDDSTPTSSRSGASSPSDAGSTPPAEREGGAKAEDEAGGRGEGVYGALHLVQSINARVQRLPEYWRSMYLKELEGVTALLAYGDLKHCPVRKYLDQHRRVALAEQINCAILVSTGRSSQPLLEAAVRQTTFVWARLAEERIAVPANHPLLASAPARSHWLESTETTSSSQYAAASSSEDPRKLRGRILPPWDLHTFLAER</sequence>
<protein>
    <recommendedName>
        <fullName evidence="2">CRA domain-containing protein</fullName>
    </recommendedName>
</protein>
<evidence type="ECO:0000256" key="1">
    <source>
        <dbReference type="SAM" id="MobiDB-lite"/>
    </source>
</evidence>
<dbReference type="SMART" id="SM00757">
    <property type="entry name" value="CRA"/>
    <property type="match status" value="1"/>
</dbReference>
<proteinExistence type="predicted"/>
<accession>A0A316ZJ23</accession>
<dbReference type="Proteomes" id="UP000245946">
    <property type="component" value="Unassembled WGS sequence"/>
</dbReference>
<dbReference type="InterPro" id="IPR006594">
    <property type="entry name" value="LisH"/>
</dbReference>
<dbReference type="GeneID" id="37268807"/>
<reference evidence="3 4" key="1">
    <citation type="journal article" date="2018" name="Mol. Biol. Evol.">
        <title>Broad Genomic Sampling Reveals a Smut Pathogenic Ancestry of the Fungal Clade Ustilaginomycotina.</title>
        <authorList>
            <person name="Kijpornyongpan T."/>
            <person name="Mondo S.J."/>
            <person name="Barry K."/>
            <person name="Sandor L."/>
            <person name="Lee J."/>
            <person name="Lipzen A."/>
            <person name="Pangilinan J."/>
            <person name="LaButti K."/>
            <person name="Hainaut M."/>
            <person name="Henrissat B."/>
            <person name="Grigoriev I.V."/>
            <person name="Spatafora J.W."/>
            <person name="Aime M.C."/>
        </authorList>
    </citation>
    <scope>NUCLEOTIDE SEQUENCE [LARGE SCALE GENOMIC DNA]</scope>
    <source>
        <strain evidence="3 4">MCA 4186</strain>
    </source>
</reference>
<dbReference type="AlphaFoldDB" id="A0A316ZJ23"/>